<dbReference type="AlphaFoldDB" id="A0A392UN24"/>
<feature type="non-terminal residue" evidence="2">
    <location>
        <position position="1"/>
    </location>
</feature>
<feature type="compositionally biased region" description="Acidic residues" evidence="1">
    <location>
        <begin position="52"/>
        <end position="63"/>
    </location>
</feature>
<evidence type="ECO:0000256" key="1">
    <source>
        <dbReference type="SAM" id="MobiDB-lite"/>
    </source>
</evidence>
<organism evidence="2 3">
    <name type="scientific">Trifolium medium</name>
    <dbReference type="NCBI Taxonomy" id="97028"/>
    <lineage>
        <taxon>Eukaryota</taxon>
        <taxon>Viridiplantae</taxon>
        <taxon>Streptophyta</taxon>
        <taxon>Embryophyta</taxon>
        <taxon>Tracheophyta</taxon>
        <taxon>Spermatophyta</taxon>
        <taxon>Magnoliopsida</taxon>
        <taxon>eudicotyledons</taxon>
        <taxon>Gunneridae</taxon>
        <taxon>Pentapetalae</taxon>
        <taxon>rosids</taxon>
        <taxon>fabids</taxon>
        <taxon>Fabales</taxon>
        <taxon>Fabaceae</taxon>
        <taxon>Papilionoideae</taxon>
        <taxon>50 kb inversion clade</taxon>
        <taxon>NPAAA clade</taxon>
        <taxon>Hologalegina</taxon>
        <taxon>IRL clade</taxon>
        <taxon>Trifolieae</taxon>
        <taxon>Trifolium</taxon>
    </lineage>
</organism>
<feature type="region of interest" description="Disordered" evidence="1">
    <location>
        <begin position="24"/>
        <end position="69"/>
    </location>
</feature>
<protein>
    <submittedName>
        <fullName evidence="2">Uncharacterized protein</fullName>
    </submittedName>
</protein>
<sequence length="69" mass="7012">EGVCFRLWVVEETRRQGSVVILGGGLDDQGSVLVPSEASGSVGDGGGVEAENSGEDGDSGNDMDVDKSK</sequence>
<name>A0A392UN24_9FABA</name>
<dbReference type="Proteomes" id="UP000265520">
    <property type="component" value="Unassembled WGS sequence"/>
</dbReference>
<comment type="caution">
    <text evidence="2">The sequence shown here is derived from an EMBL/GenBank/DDBJ whole genome shotgun (WGS) entry which is preliminary data.</text>
</comment>
<accession>A0A392UN24</accession>
<evidence type="ECO:0000313" key="3">
    <source>
        <dbReference type="Proteomes" id="UP000265520"/>
    </source>
</evidence>
<proteinExistence type="predicted"/>
<keyword evidence="3" id="KW-1185">Reference proteome</keyword>
<dbReference type="EMBL" id="LXQA010872121">
    <property type="protein sequence ID" value="MCI74971.1"/>
    <property type="molecule type" value="Genomic_DNA"/>
</dbReference>
<evidence type="ECO:0000313" key="2">
    <source>
        <dbReference type="EMBL" id="MCI74971.1"/>
    </source>
</evidence>
<reference evidence="2 3" key="1">
    <citation type="journal article" date="2018" name="Front. Plant Sci.">
        <title>Red Clover (Trifolium pratense) and Zigzag Clover (T. medium) - A Picture of Genomic Similarities and Differences.</title>
        <authorList>
            <person name="Dluhosova J."/>
            <person name="Istvanek J."/>
            <person name="Nedelnik J."/>
            <person name="Repkova J."/>
        </authorList>
    </citation>
    <scope>NUCLEOTIDE SEQUENCE [LARGE SCALE GENOMIC DNA]</scope>
    <source>
        <strain evidence="3">cv. 10/8</strain>
        <tissue evidence="2">Leaf</tissue>
    </source>
</reference>
<feature type="non-terminal residue" evidence="2">
    <location>
        <position position="69"/>
    </location>
</feature>